<gene>
    <name evidence="10" type="ORF">R1flu_016813</name>
</gene>
<dbReference type="EMBL" id="JBHFFA010000004">
    <property type="protein sequence ID" value="KAL2632127.1"/>
    <property type="molecule type" value="Genomic_DNA"/>
</dbReference>
<keyword evidence="3 6" id="KW-0863">Zinc-finger</keyword>
<dbReference type="InterPro" id="IPR013083">
    <property type="entry name" value="Znf_RING/FYVE/PHD"/>
</dbReference>
<reference evidence="10 11" key="1">
    <citation type="submission" date="2024-09" db="EMBL/GenBank/DDBJ databases">
        <title>Chromosome-scale assembly of Riccia fluitans.</title>
        <authorList>
            <person name="Paukszto L."/>
            <person name="Sawicki J."/>
            <person name="Karawczyk K."/>
            <person name="Piernik-Szablinska J."/>
            <person name="Szczecinska M."/>
            <person name="Mazdziarz M."/>
        </authorList>
    </citation>
    <scope>NUCLEOTIDE SEQUENCE [LARGE SCALE GENOMIC DNA]</scope>
    <source>
        <strain evidence="10">Rf_01</strain>
        <tissue evidence="10">Aerial parts of the thallus</tissue>
    </source>
</reference>
<dbReference type="Gene3D" id="3.10.110.10">
    <property type="entry name" value="Ubiquitin Conjugating Enzyme"/>
    <property type="match status" value="1"/>
</dbReference>
<evidence type="ECO:0000256" key="3">
    <source>
        <dbReference type="ARBA" id="ARBA00022771"/>
    </source>
</evidence>
<evidence type="ECO:0000313" key="11">
    <source>
        <dbReference type="Proteomes" id="UP001605036"/>
    </source>
</evidence>
<keyword evidence="11" id="KW-1185">Reference proteome</keyword>
<dbReference type="PROSITE" id="PS50127">
    <property type="entry name" value="UBC_2"/>
    <property type="match status" value="1"/>
</dbReference>
<keyword evidence="1" id="KW-0808">Transferase</keyword>
<sequence>MGYRWLRALLGTLSRRDDSVGRGSHSRSCLFSCGDVMAPCTRTRSRAIAKMLESELEARELGKKVDAGVPDKPVTRASKRSRRDEMAVEGDNTGGIPGNAAECGLCKGLETNEPFTISCGHTFCRSCIMEYVKKVVKSQMAVTNPTFPSLMEQLVCPVSRHSCKEELTQRDLSILLGPKAVRHYIRWLGTVLDKFYRSSLIKDARVDCSNSKCTQGGPTVVLSSKVGDVATSKVRQALQVRGIDRKGMKQQCVKLLLKTIGLDEKEDKAAWICTTCEAVWCVACGVQIPPSSRPHEIKVHPNCVGTVRYDIYKSLVDLREASRVYTLGVQTHHEKKPKLGVASRTVWADGTGFGGDYIETKINNEAQLAAARKAELDLDTRVVKQLTFLSRVLKDDGDKEGRTPPLPVATCALLEWDSILSRLLRQLAANDSMLDISERGNLYLRMVDLIEAIGMHEELLPILVGYSAFEASVKDIGVGRSAKQRLNCMAVDAEDSCVDDENTVMTKLASIEKQAKVMLQRMQSGSVEGTSTVNVDISLARELCECYESLLERAKSFERLTAAHIQALNGASTWSMERKVVMTNEEEKIKAVSLYKEKLRALQFKQLSMTEENGEYRHHFKDHISGRVAHGTCIDKRGSHNHKRMLHLSKEIASLVTTLPLEWESSIHLCVDEARVDVLRAMIVGPQGTPYQNGLFLFDIFLPPDYPQVPPNVHFLTTGGGKVRFNPNLYDSGKICLSLLGTWSGPGWVPGKSTLLQVLVSIQSLIFVKDPYYNEPGFEQRRTEEAEKENSRHREHTLNLAVLGSLRKPDPCFADIAREHFILKKEELEQQCDEWVNAVTADGSAKSRISNIAKQVKGELEALSRNA</sequence>
<protein>
    <recommendedName>
        <fullName evidence="12">UBC core domain-containing protein</fullName>
    </recommendedName>
</protein>
<evidence type="ECO:0000256" key="4">
    <source>
        <dbReference type="ARBA" id="ARBA00022786"/>
    </source>
</evidence>
<evidence type="ECO:0000256" key="1">
    <source>
        <dbReference type="ARBA" id="ARBA00022679"/>
    </source>
</evidence>
<keyword evidence="5" id="KW-0862">Zinc</keyword>
<evidence type="ECO:0000313" key="10">
    <source>
        <dbReference type="EMBL" id="KAL2632127.1"/>
    </source>
</evidence>
<dbReference type="PANTHER" id="PTHR46116">
    <property type="entry name" value="(E3-INDEPENDENT) E2 UBIQUITIN-CONJUGATING ENZYME"/>
    <property type="match status" value="1"/>
</dbReference>
<dbReference type="PROSITE" id="PS00518">
    <property type="entry name" value="ZF_RING_1"/>
    <property type="match status" value="1"/>
</dbReference>
<evidence type="ECO:0000256" key="6">
    <source>
        <dbReference type="PROSITE-ProRule" id="PRU00175"/>
    </source>
</evidence>
<feature type="domain" description="RING-type" evidence="8">
    <location>
        <begin position="103"/>
        <end position="160"/>
    </location>
</feature>
<dbReference type="InterPro" id="IPR000608">
    <property type="entry name" value="UBC"/>
</dbReference>
<dbReference type="GO" id="GO:0008270">
    <property type="term" value="F:zinc ion binding"/>
    <property type="evidence" value="ECO:0007669"/>
    <property type="project" value="UniProtKB-KW"/>
</dbReference>
<accession>A0ABD1YQY6</accession>
<comment type="caution">
    <text evidence="10">The sequence shown here is derived from an EMBL/GenBank/DDBJ whole genome shotgun (WGS) entry which is preliminary data.</text>
</comment>
<dbReference type="SMART" id="SM00212">
    <property type="entry name" value="UBCc"/>
    <property type="match status" value="1"/>
</dbReference>
<dbReference type="SUPFAM" id="SSF57850">
    <property type="entry name" value="RING/U-box"/>
    <property type="match status" value="1"/>
</dbReference>
<evidence type="ECO:0008006" key="12">
    <source>
        <dbReference type="Google" id="ProtNLM"/>
    </source>
</evidence>
<organism evidence="10 11">
    <name type="scientific">Riccia fluitans</name>
    <dbReference type="NCBI Taxonomy" id="41844"/>
    <lineage>
        <taxon>Eukaryota</taxon>
        <taxon>Viridiplantae</taxon>
        <taxon>Streptophyta</taxon>
        <taxon>Embryophyta</taxon>
        <taxon>Marchantiophyta</taxon>
        <taxon>Marchantiopsida</taxon>
        <taxon>Marchantiidae</taxon>
        <taxon>Marchantiales</taxon>
        <taxon>Ricciaceae</taxon>
        <taxon>Riccia</taxon>
    </lineage>
</organism>
<dbReference type="AlphaFoldDB" id="A0ABD1YQY6"/>
<dbReference type="Pfam" id="PF00179">
    <property type="entry name" value="UQ_con"/>
    <property type="match status" value="1"/>
</dbReference>
<evidence type="ECO:0000259" key="8">
    <source>
        <dbReference type="PROSITE" id="PS50089"/>
    </source>
</evidence>
<feature type="region of interest" description="Disordered" evidence="7">
    <location>
        <begin position="67"/>
        <end position="93"/>
    </location>
</feature>
<dbReference type="GO" id="GO:0016740">
    <property type="term" value="F:transferase activity"/>
    <property type="evidence" value="ECO:0007669"/>
    <property type="project" value="UniProtKB-KW"/>
</dbReference>
<dbReference type="InterPro" id="IPR001841">
    <property type="entry name" value="Znf_RING"/>
</dbReference>
<dbReference type="Proteomes" id="UP001605036">
    <property type="component" value="Unassembled WGS sequence"/>
</dbReference>
<dbReference type="InterPro" id="IPR027370">
    <property type="entry name" value="Znf-RING_euk"/>
</dbReference>
<proteinExistence type="predicted"/>
<evidence type="ECO:0000256" key="7">
    <source>
        <dbReference type="SAM" id="MobiDB-lite"/>
    </source>
</evidence>
<dbReference type="SMART" id="SM00184">
    <property type="entry name" value="RING"/>
    <property type="match status" value="1"/>
</dbReference>
<dbReference type="SUPFAM" id="SSF54495">
    <property type="entry name" value="UBC-like"/>
    <property type="match status" value="1"/>
</dbReference>
<dbReference type="Gene3D" id="3.30.40.10">
    <property type="entry name" value="Zinc/RING finger domain, C3HC4 (zinc finger)"/>
    <property type="match status" value="1"/>
</dbReference>
<dbReference type="CDD" id="cd23810">
    <property type="entry name" value="UBCc_BIRC6"/>
    <property type="match status" value="1"/>
</dbReference>
<dbReference type="InterPro" id="IPR016135">
    <property type="entry name" value="UBQ-conjugating_enzyme/RWD"/>
</dbReference>
<keyword evidence="2" id="KW-0479">Metal-binding</keyword>
<dbReference type="PROSITE" id="PS50089">
    <property type="entry name" value="ZF_RING_2"/>
    <property type="match status" value="1"/>
</dbReference>
<feature type="domain" description="UBC core" evidence="9">
    <location>
        <begin position="643"/>
        <end position="807"/>
    </location>
</feature>
<name>A0ABD1YQY6_9MARC</name>
<dbReference type="Pfam" id="PF13445">
    <property type="entry name" value="zf-RING_UBOX"/>
    <property type="match status" value="1"/>
</dbReference>
<dbReference type="PANTHER" id="PTHR46116:SF39">
    <property type="entry name" value="BACULOVIRAL IAP REPEAT-CONTAINING PROTEIN 6"/>
    <property type="match status" value="1"/>
</dbReference>
<evidence type="ECO:0000256" key="5">
    <source>
        <dbReference type="ARBA" id="ARBA00022833"/>
    </source>
</evidence>
<dbReference type="InterPro" id="IPR017907">
    <property type="entry name" value="Znf_RING_CS"/>
</dbReference>
<evidence type="ECO:0000256" key="2">
    <source>
        <dbReference type="ARBA" id="ARBA00022723"/>
    </source>
</evidence>
<keyword evidence="4" id="KW-0833">Ubl conjugation pathway</keyword>
<evidence type="ECO:0000259" key="9">
    <source>
        <dbReference type="PROSITE" id="PS50127"/>
    </source>
</evidence>